<gene>
    <name evidence="2" type="ORF">GCM10010171_65240</name>
</gene>
<dbReference type="RefSeq" id="WP_189214492.1">
    <property type="nucleotide sequence ID" value="NZ_BMRB01000016.1"/>
</dbReference>
<name>A0A918GTW0_9PSEU</name>
<accession>A0A918GTW0</accession>
<keyword evidence="3" id="KW-1185">Reference proteome</keyword>
<reference evidence="2" key="2">
    <citation type="submission" date="2020-09" db="EMBL/GenBank/DDBJ databases">
        <authorList>
            <person name="Sun Q."/>
            <person name="Ohkuma M."/>
        </authorList>
    </citation>
    <scope>NUCLEOTIDE SEQUENCE</scope>
    <source>
        <strain evidence="2">JCM 3276</strain>
    </source>
</reference>
<evidence type="ECO:0000313" key="2">
    <source>
        <dbReference type="EMBL" id="GGS61386.1"/>
    </source>
</evidence>
<comment type="caution">
    <text evidence="2">The sequence shown here is derived from an EMBL/GenBank/DDBJ whole genome shotgun (WGS) entry which is preliminary data.</text>
</comment>
<keyword evidence="1" id="KW-0812">Transmembrane</keyword>
<organism evidence="2 3">
    <name type="scientific">Actinokineospora fastidiosa</name>
    <dbReference type="NCBI Taxonomy" id="1816"/>
    <lineage>
        <taxon>Bacteria</taxon>
        <taxon>Bacillati</taxon>
        <taxon>Actinomycetota</taxon>
        <taxon>Actinomycetes</taxon>
        <taxon>Pseudonocardiales</taxon>
        <taxon>Pseudonocardiaceae</taxon>
        <taxon>Actinokineospora</taxon>
    </lineage>
</organism>
<evidence type="ECO:0000313" key="3">
    <source>
        <dbReference type="Proteomes" id="UP000660680"/>
    </source>
</evidence>
<proteinExistence type="predicted"/>
<keyword evidence="1" id="KW-0472">Membrane</keyword>
<reference evidence="2" key="1">
    <citation type="journal article" date="2014" name="Int. J. Syst. Evol. Microbiol.">
        <title>Complete genome sequence of Corynebacterium casei LMG S-19264T (=DSM 44701T), isolated from a smear-ripened cheese.</title>
        <authorList>
            <consortium name="US DOE Joint Genome Institute (JGI-PGF)"/>
            <person name="Walter F."/>
            <person name="Albersmeier A."/>
            <person name="Kalinowski J."/>
            <person name="Ruckert C."/>
        </authorList>
    </citation>
    <scope>NUCLEOTIDE SEQUENCE</scope>
    <source>
        <strain evidence="2">JCM 3276</strain>
    </source>
</reference>
<dbReference type="Proteomes" id="UP000660680">
    <property type="component" value="Unassembled WGS sequence"/>
</dbReference>
<feature type="transmembrane region" description="Helical" evidence="1">
    <location>
        <begin position="47"/>
        <end position="65"/>
    </location>
</feature>
<dbReference type="AlphaFoldDB" id="A0A918GTW0"/>
<evidence type="ECO:0000256" key="1">
    <source>
        <dbReference type="SAM" id="Phobius"/>
    </source>
</evidence>
<sequence>MNALAMVVVLLALVGAVLLWKVLLVAAGIGGAQWLLVSIVDSPPVQVLAFGVPALLLALVLSRGLPIRPRLSLPRAERAGVSVR</sequence>
<keyword evidence="1" id="KW-1133">Transmembrane helix</keyword>
<protein>
    <submittedName>
        <fullName evidence="2">Uncharacterized protein</fullName>
    </submittedName>
</protein>
<dbReference type="EMBL" id="BMRB01000016">
    <property type="protein sequence ID" value="GGS61386.1"/>
    <property type="molecule type" value="Genomic_DNA"/>
</dbReference>